<dbReference type="PANTHER" id="PTHR43477">
    <property type="entry name" value="DIHYDROANTICAPSIN 7-DEHYDROGENASE"/>
    <property type="match status" value="1"/>
</dbReference>
<dbReference type="PANTHER" id="PTHR43477:SF1">
    <property type="entry name" value="DIHYDROANTICAPSIN 7-DEHYDROGENASE"/>
    <property type="match status" value="1"/>
</dbReference>
<evidence type="ECO:0000313" key="3">
    <source>
        <dbReference type="EMBL" id="WIX77358.1"/>
    </source>
</evidence>
<comment type="similarity">
    <text evidence="1">Belongs to the short-chain dehydrogenases/reductases (SDR) family.</text>
</comment>
<organism evidence="3 4">
    <name type="scientific">Amycolatopsis carbonis</name>
    <dbReference type="NCBI Taxonomy" id="715471"/>
    <lineage>
        <taxon>Bacteria</taxon>
        <taxon>Bacillati</taxon>
        <taxon>Actinomycetota</taxon>
        <taxon>Actinomycetes</taxon>
        <taxon>Pseudonocardiales</taxon>
        <taxon>Pseudonocardiaceae</taxon>
        <taxon>Amycolatopsis</taxon>
    </lineage>
</organism>
<dbReference type="RefSeq" id="WP_285968099.1">
    <property type="nucleotide sequence ID" value="NZ_CP127294.1"/>
</dbReference>
<dbReference type="InterPro" id="IPR020904">
    <property type="entry name" value="Sc_DH/Rdtase_CS"/>
</dbReference>
<dbReference type="FunFam" id="3.40.50.720:FF:000084">
    <property type="entry name" value="Short-chain dehydrogenase reductase"/>
    <property type="match status" value="1"/>
</dbReference>
<dbReference type="KEGG" id="acab:QRX50_39110"/>
<keyword evidence="4" id="KW-1185">Reference proteome</keyword>
<name>A0A9Y2IF23_9PSEU</name>
<evidence type="ECO:0000256" key="2">
    <source>
        <dbReference type="ARBA" id="ARBA00023002"/>
    </source>
</evidence>
<proteinExistence type="inferred from homology"/>
<protein>
    <submittedName>
        <fullName evidence="3">SDR family oxidoreductase</fullName>
        <ecNumber evidence="3">1.-.-.-</ecNumber>
    </submittedName>
</protein>
<dbReference type="InterPro" id="IPR036291">
    <property type="entry name" value="NAD(P)-bd_dom_sf"/>
</dbReference>
<keyword evidence="2 3" id="KW-0560">Oxidoreductase</keyword>
<gene>
    <name evidence="3" type="ORF">QRX50_39110</name>
</gene>
<dbReference type="PROSITE" id="PS00061">
    <property type="entry name" value="ADH_SHORT"/>
    <property type="match status" value="1"/>
</dbReference>
<evidence type="ECO:0000313" key="4">
    <source>
        <dbReference type="Proteomes" id="UP001236014"/>
    </source>
</evidence>
<dbReference type="PRINTS" id="PR00081">
    <property type="entry name" value="GDHRDH"/>
</dbReference>
<dbReference type="GO" id="GO:0016491">
    <property type="term" value="F:oxidoreductase activity"/>
    <property type="evidence" value="ECO:0007669"/>
    <property type="project" value="UniProtKB-KW"/>
</dbReference>
<evidence type="ECO:0000256" key="1">
    <source>
        <dbReference type="ARBA" id="ARBA00006484"/>
    </source>
</evidence>
<dbReference type="Proteomes" id="UP001236014">
    <property type="component" value="Chromosome"/>
</dbReference>
<dbReference type="AlphaFoldDB" id="A0A9Y2IF23"/>
<dbReference type="InterPro" id="IPR002347">
    <property type="entry name" value="SDR_fam"/>
</dbReference>
<accession>A0A9Y2IF23</accession>
<dbReference type="Pfam" id="PF13561">
    <property type="entry name" value="adh_short_C2"/>
    <property type="match status" value="1"/>
</dbReference>
<reference evidence="3 4" key="1">
    <citation type="submission" date="2023-06" db="EMBL/GenBank/DDBJ databases">
        <authorList>
            <person name="Oyuntsetseg B."/>
            <person name="Kim S.B."/>
        </authorList>
    </citation>
    <scope>NUCLEOTIDE SEQUENCE [LARGE SCALE GENOMIC DNA]</scope>
    <source>
        <strain evidence="3 4">2-15</strain>
    </source>
</reference>
<dbReference type="PRINTS" id="PR00080">
    <property type="entry name" value="SDRFAMILY"/>
</dbReference>
<dbReference type="SUPFAM" id="SSF51735">
    <property type="entry name" value="NAD(P)-binding Rossmann-fold domains"/>
    <property type="match status" value="1"/>
</dbReference>
<dbReference type="CDD" id="cd05233">
    <property type="entry name" value="SDR_c"/>
    <property type="match status" value="1"/>
</dbReference>
<sequence length="228" mass="23188">MTGVAVVTGGASGIGAAVVEGLAKRGFSVVVADVAASPPTDVSSSDSVAALAVRVAAEHGRCDVLVNCAGVVAVGDVLTVSEEDWTRAFDVNVTGVWRTARAFIPLMTGGGAIVNVASAAALRAIPEMPAYVASKAAVVGLTRAMAIDHAPQGIRVNCVCPGLVDTPLARRTQEQRGGEARAAVRNFEPYLVKRTAEAAEIAEAVVLLATNRYATGATLALDGGRSLH</sequence>
<dbReference type="Gene3D" id="3.40.50.720">
    <property type="entry name" value="NAD(P)-binding Rossmann-like Domain"/>
    <property type="match status" value="1"/>
</dbReference>
<dbReference type="EC" id="1.-.-.-" evidence="3"/>
<dbReference type="EMBL" id="CP127294">
    <property type="protein sequence ID" value="WIX77358.1"/>
    <property type="molecule type" value="Genomic_DNA"/>
</dbReference>
<dbReference type="InterPro" id="IPR051122">
    <property type="entry name" value="SDR_DHRS6-like"/>
</dbReference>